<feature type="compositionally biased region" description="Basic and acidic residues" evidence="1">
    <location>
        <begin position="81"/>
        <end position="90"/>
    </location>
</feature>
<accession>A0A7H0F5P0</accession>
<feature type="domain" description="KfrA N-terminal DNA-binding" evidence="2">
    <location>
        <begin position="11"/>
        <end position="54"/>
    </location>
</feature>
<sequence length="298" mass="32941">MLERNQEQNLRDRVFQICESLAKNNKKINREVVREKLGGGSFSTISPLVSEWKELKYKGIPNDTEIRTDGTNTGTVNHTDSTPEHSLEDGKDTFVPLIQSTQSVPLINESTDVHIIQNGSTNGIQNSSEFCTQDAYSGSVSRTDGSASLIQGTDFIQPFHQSTDSVGIEVNSTLNQSELSNQNASSGEIVKLDNGELTQSQSVDSLSSEEINDYLPEEDLNYITRSGAEKALGLLAAQDALAMHFYKNPNDLPSDLKEKYLELRRNFSQLRGTVHGKAYSPQNLIKLATKQLEKSKQA</sequence>
<evidence type="ECO:0000313" key="4">
    <source>
        <dbReference type="Proteomes" id="UP000516013"/>
    </source>
</evidence>
<evidence type="ECO:0000313" key="3">
    <source>
        <dbReference type="EMBL" id="QNP31356.1"/>
    </source>
</evidence>
<feature type="compositionally biased region" description="Polar residues" evidence="1">
    <location>
        <begin position="69"/>
        <end position="80"/>
    </location>
</feature>
<dbReference type="InterPro" id="IPR021104">
    <property type="entry name" value="KfrA_DNA-bd_N"/>
</dbReference>
<reference evidence="3 4" key="1">
    <citation type="submission" date="2020-08" db="EMBL/GenBank/DDBJ databases">
        <title>Complete genome sequence of Raphidiopsis curvispora isolated from drinking water reservoir in South Korea.</title>
        <authorList>
            <person name="Jeong J."/>
        </authorList>
    </citation>
    <scope>NUCLEOTIDE SEQUENCE [LARGE SCALE GENOMIC DNA]</scope>
    <source>
        <strain evidence="3 4">GIHE-G1</strain>
        <plasmid evidence="3 4">p-r.curvispora1</plasmid>
    </source>
</reference>
<dbReference type="AlphaFoldDB" id="A0A7H0F5P0"/>
<evidence type="ECO:0000256" key="1">
    <source>
        <dbReference type="SAM" id="MobiDB-lite"/>
    </source>
</evidence>
<feature type="region of interest" description="Disordered" evidence="1">
    <location>
        <begin position="63"/>
        <end position="90"/>
    </location>
</feature>
<keyword evidence="3" id="KW-0614">Plasmid</keyword>
<name>A0A7H0F5P0_9CYAN</name>
<dbReference type="KEGG" id="ccur:IAR63_17915"/>
<keyword evidence="4" id="KW-1185">Reference proteome</keyword>
<dbReference type="RefSeq" id="WP_187707533.1">
    <property type="nucleotide sequence ID" value="NZ_CP060823.1"/>
</dbReference>
<dbReference type="Pfam" id="PF11740">
    <property type="entry name" value="KfrA_N"/>
    <property type="match status" value="1"/>
</dbReference>
<proteinExistence type="predicted"/>
<dbReference type="GO" id="GO:0003677">
    <property type="term" value="F:DNA binding"/>
    <property type="evidence" value="ECO:0007669"/>
    <property type="project" value="UniProtKB-KW"/>
</dbReference>
<geneLocation type="plasmid" evidence="3 4">
    <name>p-r.curvispora1</name>
</geneLocation>
<protein>
    <submittedName>
        <fullName evidence="3">DNA-binding protein</fullName>
    </submittedName>
</protein>
<dbReference type="EMBL" id="CP060823">
    <property type="protein sequence ID" value="QNP31356.1"/>
    <property type="molecule type" value="Genomic_DNA"/>
</dbReference>
<gene>
    <name evidence="3" type="ORF">IAR63_17915</name>
</gene>
<organism evidence="3 4">
    <name type="scientific">Cylindrospermopsis curvispora GIHE-G1</name>
    <dbReference type="NCBI Taxonomy" id="2666332"/>
    <lineage>
        <taxon>Bacteria</taxon>
        <taxon>Bacillati</taxon>
        <taxon>Cyanobacteriota</taxon>
        <taxon>Cyanophyceae</taxon>
        <taxon>Nostocales</taxon>
        <taxon>Aphanizomenonaceae</taxon>
        <taxon>Cylindrospermopsis</taxon>
    </lineage>
</organism>
<keyword evidence="3" id="KW-0238">DNA-binding</keyword>
<dbReference type="Proteomes" id="UP000516013">
    <property type="component" value="Plasmid p-r.curvispora1"/>
</dbReference>
<evidence type="ECO:0000259" key="2">
    <source>
        <dbReference type="Pfam" id="PF11740"/>
    </source>
</evidence>